<protein>
    <submittedName>
        <fullName evidence="3">Class I SAM-dependent methyltransferase</fullName>
    </submittedName>
</protein>
<dbReference type="InterPro" id="IPR029063">
    <property type="entry name" value="SAM-dependent_MTases_sf"/>
</dbReference>
<evidence type="ECO:0000256" key="1">
    <source>
        <dbReference type="ARBA" id="ARBA00022679"/>
    </source>
</evidence>
<reference evidence="3" key="1">
    <citation type="submission" date="2022-12" db="EMBL/GenBank/DDBJ databases">
        <title>Polyphasic identification of a Novel Hot-Spring Cyanobacterium Ocullathermofonsia sinensis gen nov. sp. nov. and Genomic Insights on its Adaptations to the Thermal Habitat.</title>
        <authorList>
            <person name="Daroch M."/>
            <person name="Tang J."/>
            <person name="Jiang Y."/>
        </authorList>
    </citation>
    <scope>NUCLEOTIDE SEQUENCE</scope>
    <source>
        <strain evidence="3">PKUAC-SCTA174</strain>
    </source>
</reference>
<evidence type="ECO:0000313" key="3">
    <source>
        <dbReference type="EMBL" id="WAL59962.1"/>
    </source>
</evidence>
<dbReference type="EMBL" id="CP113797">
    <property type="protein sequence ID" value="WAL59962.1"/>
    <property type="molecule type" value="Genomic_DNA"/>
</dbReference>
<dbReference type="RefSeq" id="WP_268609784.1">
    <property type="nucleotide sequence ID" value="NZ_CP113797.1"/>
</dbReference>
<accession>A0A9E8ZBU3</accession>
<dbReference type="PANTHER" id="PTHR43861">
    <property type="entry name" value="TRANS-ACONITATE 2-METHYLTRANSFERASE-RELATED"/>
    <property type="match status" value="1"/>
</dbReference>
<dbReference type="GO" id="GO:0008168">
    <property type="term" value="F:methyltransferase activity"/>
    <property type="evidence" value="ECO:0007669"/>
    <property type="project" value="UniProtKB-KW"/>
</dbReference>
<dbReference type="GO" id="GO:0032259">
    <property type="term" value="P:methylation"/>
    <property type="evidence" value="ECO:0007669"/>
    <property type="project" value="UniProtKB-KW"/>
</dbReference>
<feature type="domain" description="Methyltransferase" evidence="2">
    <location>
        <begin position="35"/>
        <end position="127"/>
    </location>
</feature>
<dbReference type="Proteomes" id="UP001163152">
    <property type="component" value="Chromosome"/>
</dbReference>
<evidence type="ECO:0000259" key="2">
    <source>
        <dbReference type="Pfam" id="PF13649"/>
    </source>
</evidence>
<name>A0A9E8ZBU3_9CYAN</name>
<dbReference type="InterPro" id="IPR041698">
    <property type="entry name" value="Methyltransf_25"/>
</dbReference>
<dbReference type="Pfam" id="PF13649">
    <property type="entry name" value="Methyltransf_25"/>
    <property type="match status" value="1"/>
</dbReference>
<dbReference type="KEGG" id="tsin:OXH18_22770"/>
<organism evidence="3 4">
    <name type="scientific">Thermocoleostomius sinensis A174</name>
    <dbReference type="NCBI Taxonomy" id="2016057"/>
    <lineage>
        <taxon>Bacteria</taxon>
        <taxon>Bacillati</taxon>
        <taxon>Cyanobacteriota</taxon>
        <taxon>Cyanophyceae</taxon>
        <taxon>Oculatellales</taxon>
        <taxon>Oculatellaceae</taxon>
        <taxon>Thermocoleostomius</taxon>
    </lineage>
</organism>
<gene>
    <name evidence="3" type="ORF">OXH18_22770</name>
</gene>
<dbReference type="Gene3D" id="3.40.50.150">
    <property type="entry name" value="Vaccinia Virus protein VP39"/>
    <property type="match status" value="1"/>
</dbReference>
<keyword evidence="1" id="KW-0808">Transferase</keyword>
<dbReference type="PANTHER" id="PTHR43861:SF3">
    <property type="entry name" value="PUTATIVE (AFU_ORTHOLOGUE AFUA_2G14390)-RELATED"/>
    <property type="match status" value="1"/>
</dbReference>
<evidence type="ECO:0000313" key="4">
    <source>
        <dbReference type="Proteomes" id="UP001163152"/>
    </source>
</evidence>
<dbReference type="AlphaFoldDB" id="A0A9E8ZBU3"/>
<dbReference type="CDD" id="cd02440">
    <property type="entry name" value="AdoMet_MTases"/>
    <property type="match status" value="1"/>
</dbReference>
<proteinExistence type="predicted"/>
<keyword evidence="4" id="KW-1185">Reference proteome</keyword>
<dbReference type="SUPFAM" id="SSF53335">
    <property type="entry name" value="S-adenosyl-L-methionine-dependent methyltransferases"/>
    <property type="match status" value="1"/>
</dbReference>
<keyword evidence="3" id="KW-0489">Methyltransferase</keyword>
<sequence length="201" mass="22269">MNPWDKRYKVEDYVYGTTANDFLSSVVDRIPLGRVLCLAEGEGRNAVFLAEKGYSVTAVDFSSVGLQKARRLADERGVCLEICCADLKEYTIHPNQWQGIVSIFAHLPPEVRVPLHRAAVAGLVTGGAFVLEAYTPQQLQYKTGGPPTAELMMNLSDLQTELSGLEWAIAQEKVRFIQEGRLHQGMSAVVQLLGFRHEAHP</sequence>